<dbReference type="NCBIfam" id="NF033453">
    <property type="entry name" value="BREX_3_BrxF"/>
    <property type="match status" value="1"/>
</dbReference>
<evidence type="ECO:0000313" key="1">
    <source>
        <dbReference type="EMBL" id="WOX56787.1"/>
    </source>
</evidence>
<dbReference type="KEGG" id="mrc:R6Y96_05530"/>
<dbReference type="EMBL" id="CP137642">
    <property type="protein sequence ID" value="WOX56787.1"/>
    <property type="molecule type" value="Genomic_DNA"/>
</dbReference>
<dbReference type="InterPro" id="IPR048067">
    <property type="entry name" value="BREX_3_BrxF"/>
</dbReference>
<name>A0AAX4FSD2_9EURY</name>
<dbReference type="AlphaFoldDB" id="A0AAX4FSD2"/>
<evidence type="ECO:0000313" key="2">
    <source>
        <dbReference type="Proteomes" id="UP001305652"/>
    </source>
</evidence>
<dbReference type="GeneID" id="85732597"/>
<gene>
    <name evidence="1" type="primary">brxF</name>
    <name evidence="1" type="ORF">R6Y96_05530</name>
</gene>
<keyword evidence="2" id="KW-1185">Reference proteome</keyword>
<proteinExistence type="predicted"/>
<reference evidence="1 2" key="1">
    <citation type="submission" date="2023-10" db="EMBL/GenBank/DDBJ databases">
        <title>The complete genome sequence of Methanoculleus receptaculi DSM 18860.</title>
        <authorList>
            <person name="Lai S.-J."/>
            <person name="You Y.-T."/>
            <person name="Chen S.-C."/>
        </authorList>
    </citation>
    <scope>NUCLEOTIDE SEQUENCE [LARGE SCALE GENOMIC DNA]</scope>
    <source>
        <strain evidence="1 2">DSM 18860</strain>
    </source>
</reference>
<dbReference type="RefSeq" id="WP_318620201.1">
    <property type="nucleotide sequence ID" value="NZ_CP137642.1"/>
</dbReference>
<protein>
    <submittedName>
        <fullName evidence="1">BREX-3 system P-loop-containing protein BrxF</fullName>
    </submittedName>
</protein>
<sequence>MHCMMIREALDSVSLKNTRLIILTGRSGREISAVLRNCEDQFGFPRINVNTELSRGLLDLPPCDRPIMAERLLHEIIMKVEGEAVLLDRTEVLFSRDLALDPFRLLSNLGRYKTVIAAWNGDYDGSELVYAYTGHDDYRRYGRNHLGDTPILSVSSNGRGCVVA</sequence>
<dbReference type="Proteomes" id="UP001305652">
    <property type="component" value="Chromosome"/>
</dbReference>
<organism evidence="1 2">
    <name type="scientific">Methanoculleus receptaculi</name>
    <dbReference type="NCBI Taxonomy" id="394967"/>
    <lineage>
        <taxon>Archaea</taxon>
        <taxon>Methanobacteriati</taxon>
        <taxon>Methanobacteriota</taxon>
        <taxon>Stenosarchaea group</taxon>
        <taxon>Methanomicrobia</taxon>
        <taxon>Methanomicrobiales</taxon>
        <taxon>Methanomicrobiaceae</taxon>
        <taxon>Methanoculleus</taxon>
    </lineage>
</organism>
<accession>A0AAX4FSD2</accession>